<keyword evidence="5" id="KW-0375">Hydrogen ion transport</keyword>
<evidence type="ECO:0000256" key="3">
    <source>
        <dbReference type="ARBA" id="ARBA00014723"/>
    </source>
</evidence>
<proteinExistence type="inferred from homology"/>
<keyword evidence="10" id="KW-1185">Reference proteome</keyword>
<evidence type="ECO:0000256" key="7">
    <source>
        <dbReference type="ARBA" id="ARBA00023136"/>
    </source>
</evidence>
<evidence type="ECO:0000256" key="2">
    <source>
        <dbReference type="ARBA" id="ARBA00007046"/>
    </source>
</evidence>
<accession>A0A2T9Z0G5</accession>
<organism evidence="9 10">
    <name type="scientific">Furculomyces boomerangus</name>
    <dbReference type="NCBI Taxonomy" id="61424"/>
    <lineage>
        <taxon>Eukaryota</taxon>
        <taxon>Fungi</taxon>
        <taxon>Fungi incertae sedis</taxon>
        <taxon>Zoopagomycota</taxon>
        <taxon>Kickxellomycotina</taxon>
        <taxon>Harpellomycetes</taxon>
        <taxon>Harpellales</taxon>
        <taxon>Harpellaceae</taxon>
        <taxon>Furculomyces</taxon>
    </lineage>
</organism>
<dbReference type="InterPro" id="IPR020781">
    <property type="entry name" value="ATPase_OSCP/d_CS"/>
</dbReference>
<dbReference type="NCBIfam" id="TIGR01145">
    <property type="entry name" value="ATP_synt_delta"/>
    <property type="match status" value="1"/>
</dbReference>
<dbReference type="PANTHER" id="PTHR11910">
    <property type="entry name" value="ATP SYNTHASE DELTA CHAIN"/>
    <property type="match status" value="1"/>
</dbReference>
<dbReference type="Pfam" id="PF00213">
    <property type="entry name" value="OSCP"/>
    <property type="match status" value="1"/>
</dbReference>
<evidence type="ECO:0000256" key="8">
    <source>
        <dbReference type="ARBA" id="ARBA00023310"/>
    </source>
</evidence>
<comment type="similarity">
    <text evidence="2">Belongs to the ATPase delta chain family.</text>
</comment>
<keyword evidence="7" id="KW-0472">Membrane</keyword>
<keyword evidence="4" id="KW-0813">Transport</keyword>
<evidence type="ECO:0000256" key="4">
    <source>
        <dbReference type="ARBA" id="ARBA00022448"/>
    </source>
</evidence>
<protein>
    <recommendedName>
        <fullName evidence="3">ATP synthase subunit 5, mitochondrial</fullName>
    </recommendedName>
</protein>
<gene>
    <name evidence="9" type="ORF">BB559_001782</name>
</gene>
<dbReference type="Gene3D" id="1.10.520.20">
    <property type="entry name" value="N-terminal domain of the delta subunit of the F1F0-ATP synthase"/>
    <property type="match status" value="1"/>
</dbReference>
<keyword evidence="6" id="KW-0406">Ion transport</keyword>
<evidence type="ECO:0000256" key="1">
    <source>
        <dbReference type="ARBA" id="ARBA00004370"/>
    </source>
</evidence>
<reference evidence="9 10" key="1">
    <citation type="journal article" date="2018" name="MBio">
        <title>Comparative Genomics Reveals the Core Gene Toolbox for the Fungus-Insect Symbiosis.</title>
        <authorList>
            <person name="Wang Y."/>
            <person name="Stata M."/>
            <person name="Wang W."/>
            <person name="Stajich J.E."/>
            <person name="White M.M."/>
            <person name="Moncalvo J.M."/>
        </authorList>
    </citation>
    <scope>NUCLEOTIDE SEQUENCE [LARGE SCALE GENOMIC DNA]</scope>
    <source>
        <strain evidence="9 10">AUS-77-4</strain>
    </source>
</reference>
<comment type="caution">
    <text evidence="9">The sequence shown here is derived from an EMBL/GenBank/DDBJ whole genome shotgun (WGS) entry which is preliminary data.</text>
</comment>
<dbReference type="Proteomes" id="UP000245699">
    <property type="component" value="Unassembled WGS sequence"/>
</dbReference>
<evidence type="ECO:0000313" key="9">
    <source>
        <dbReference type="EMBL" id="PVU98081.1"/>
    </source>
</evidence>
<dbReference type="STRING" id="61424.A0A2T9Z0G5"/>
<dbReference type="PROSITE" id="PS00389">
    <property type="entry name" value="ATPASE_DELTA"/>
    <property type="match status" value="1"/>
</dbReference>
<dbReference type="HAMAP" id="MF_01416">
    <property type="entry name" value="ATP_synth_delta_bact"/>
    <property type="match status" value="1"/>
</dbReference>
<dbReference type="AlphaFoldDB" id="A0A2T9Z0G5"/>
<dbReference type="OrthoDB" id="1262810at2759"/>
<dbReference type="EMBL" id="MBFT01000090">
    <property type="protein sequence ID" value="PVU98081.1"/>
    <property type="molecule type" value="Genomic_DNA"/>
</dbReference>
<dbReference type="GO" id="GO:0046933">
    <property type="term" value="F:proton-transporting ATP synthase activity, rotational mechanism"/>
    <property type="evidence" value="ECO:0007669"/>
    <property type="project" value="InterPro"/>
</dbReference>
<dbReference type="PRINTS" id="PR00125">
    <property type="entry name" value="ATPASEDELTA"/>
</dbReference>
<dbReference type="InterPro" id="IPR000711">
    <property type="entry name" value="ATPase_OSCP/dsu"/>
</dbReference>
<dbReference type="SUPFAM" id="SSF47928">
    <property type="entry name" value="N-terminal domain of the delta subunit of the F1F0-ATP synthase"/>
    <property type="match status" value="1"/>
</dbReference>
<evidence type="ECO:0000256" key="6">
    <source>
        <dbReference type="ARBA" id="ARBA00023065"/>
    </source>
</evidence>
<sequence>MFRSTFKFAQISRSYASGATVKAPLIIHGIEGRYATALYQSASSKGALSNVEADLNALEKKISSNQVLKEFLTSPLSGKHSKEQLLCSQKDINETTANFFKLLVDNNRVNIITPIIQSYTRLMKAHRGIVPVKVTTAVPIDSASLSQVREIVASRNLVKDFKQLEVSNTVNPSILGGMVIEFGDYTVDMSVSSKLAKLDKCLTDAISF</sequence>
<dbReference type="InterPro" id="IPR026015">
    <property type="entry name" value="ATP_synth_OSCP/delta_N_sf"/>
</dbReference>
<evidence type="ECO:0000256" key="5">
    <source>
        <dbReference type="ARBA" id="ARBA00022781"/>
    </source>
</evidence>
<dbReference type="GO" id="GO:0016020">
    <property type="term" value="C:membrane"/>
    <property type="evidence" value="ECO:0007669"/>
    <property type="project" value="UniProtKB-SubCell"/>
</dbReference>
<keyword evidence="8" id="KW-0066">ATP synthesis</keyword>
<comment type="subcellular location">
    <subcellularLocation>
        <location evidence="1">Membrane</location>
    </subcellularLocation>
</comment>
<name>A0A2T9Z0G5_9FUNG</name>
<evidence type="ECO:0000313" key="10">
    <source>
        <dbReference type="Proteomes" id="UP000245699"/>
    </source>
</evidence>